<dbReference type="PROSITE" id="PS50236">
    <property type="entry name" value="CHCR"/>
    <property type="match status" value="1"/>
</dbReference>
<dbReference type="RefSeq" id="XP_004360473.1">
    <property type="nucleotide sequence ID" value="XM_004360416.1"/>
</dbReference>
<dbReference type="OMA" id="EEYCNQV"/>
<dbReference type="GO" id="GO:0034058">
    <property type="term" value="P:endosomal vesicle fusion"/>
    <property type="evidence" value="ECO:0007669"/>
    <property type="project" value="TreeGrafter"/>
</dbReference>
<dbReference type="GO" id="GO:0005737">
    <property type="term" value="C:cytoplasm"/>
    <property type="evidence" value="ECO:0007669"/>
    <property type="project" value="TreeGrafter"/>
</dbReference>
<dbReference type="OrthoDB" id="5325112at2759"/>
<dbReference type="GO" id="GO:0006914">
    <property type="term" value="P:autophagy"/>
    <property type="evidence" value="ECO:0007669"/>
    <property type="project" value="TreeGrafter"/>
</dbReference>
<dbReference type="InterPro" id="IPR036322">
    <property type="entry name" value="WD40_repeat_dom_sf"/>
</dbReference>
<dbReference type="EMBL" id="GL883009">
    <property type="protein sequence ID" value="EGG22622.1"/>
    <property type="molecule type" value="Genomic_DNA"/>
</dbReference>
<feature type="domain" description="CNH" evidence="2">
    <location>
        <begin position="14"/>
        <end position="279"/>
    </location>
</feature>
<dbReference type="PANTHER" id="PTHR12894">
    <property type="entry name" value="CNH DOMAIN CONTAINING"/>
    <property type="match status" value="1"/>
</dbReference>
<protein>
    <submittedName>
        <fullName evidence="3">Tetratricopeptide-like helical domain-containing protein</fullName>
    </submittedName>
</protein>
<name>F4PQF9_CACFS</name>
<dbReference type="InterPro" id="IPR001180">
    <property type="entry name" value="CNH_dom"/>
</dbReference>
<dbReference type="Pfam" id="PF10367">
    <property type="entry name" value="zf-Vps39_C"/>
    <property type="match status" value="1"/>
</dbReference>
<dbReference type="SMART" id="SM00036">
    <property type="entry name" value="CNH"/>
    <property type="match status" value="1"/>
</dbReference>
<evidence type="ECO:0000313" key="4">
    <source>
        <dbReference type="Proteomes" id="UP000007797"/>
    </source>
</evidence>
<keyword evidence="4" id="KW-1185">Reference proteome</keyword>
<dbReference type="InterPro" id="IPR019452">
    <property type="entry name" value="VPS39/TGF_beta_rcpt-assoc_1"/>
</dbReference>
<feature type="repeat" description="CHCR" evidence="1">
    <location>
        <begin position="541"/>
        <end position="714"/>
    </location>
</feature>
<dbReference type="InterPro" id="IPR019453">
    <property type="entry name" value="VPS39/TGFA1_Znf"/>
</dbReference>
<organism evidence="3 4">
    <name type="scientific">Cavenderia fasciculata</name>
    <name type="common">Slime mold</name>
    <name type="synonym">Dictyostelium fasciculatum</name>
    <dbReference type="NCBI Taxonomy" id="261658"/>
    <lineage>
        <taxon>Eukaryota</taxon>
        <taxon>Amoebozoa</taxon>
        <taxon>Evosea</taxon>
        <taxon>Eumycetozoa</taxon>
        <taxon>Dictyostelia</taxon>
        <taxon>Acytosteliales</taxon>
        <taxon>Cavenderiaceae</taxon>
        <taxon>Cavenderia</taxon>
    </lineage>
</organism>
<sequence length="859" mass="97967">MNSFTSVNVIDKIQQKIECIDTWEFRGVKRLLLGTYEGYVLIYEVTERPNVSIKLVDTKQLSRKPIQQMTVLEPYNMLVILTDGDLKVFDLVNGFSQRTPLTKAKGCNVYAVAQNGSSLSLCAAVKKKLMLYNWDGTDFLESKEFNIPDITKALDYRGDSIVVCFKKAYNIINTIDGSVHNVDTEKISFATFFQNNEFLIVKNNMSFFINTDAVPTRKYALTWSDSPTNLTIYYPFVLSIEARQVEIQIVPESKTNSKAISQTLFINGGKAITSKKDIYVASNSTVWRLVQVPILELVDQLVTNSEFETAINVLTNSPDTLPGKRDKLSKIKISAAYHQFSREQYISAMELFLSASFDPLKVISLFPGFLPQLLQEKLSVPIQTKDLEKNEDALGALDAFLVSIRKELQKPDRPPYNLNPPELHNSGYDLPTLIDTTLLKVYIKLKPNLISVFFNLKNSLHIEETQRVLIEEKKFTELVTFYQSKAMHREALSLLVKNSGPKETIAYLCTLGKQHITIILEQSKWVLQSCPDEALLIFTTERKEKDELPPDQVIPHISAHARSLLMEYLECIINNPIHPDKTPDFHNALIFEYLTKINTFIRHSPAPRAQETPAASELGNLREIRLKLINFLQTSKFYLPEKMLSRFPVDDLFEERAILLSKIGRHEQALAIYAHKLKNFKMAEEYCDRVYNRDSQDSRDVYLNLLNVYLKPEGTDSKPLIGPALALLNKHYRSINTPNALGLLPLETSIKELYPFFESVIRDNTKTKRDNQVIKNLFKAENVKIKEELIHLRSGVIKITDDLICPYCNKRFVGTNAFAATPSGTAIHYVCFQNQQNQKNLMNGSNNNANNFQPGSYEY</sequence>
<proteinExistence type="predicted"/>
<evidence type="ECO:0000313" key="3">
    <source>
        <dbReference type="EMBL" id="EGG22622.1"/>
    </source>
</evidence>
<dbReference type="KEGG" id="dfa:DFA_04752"/>
<gene>
    <name evidence="3" type="primary">vps39</name>
    <name evidence="3" type="ORF">DFA_04752</name>
</gene>
<reference evidence="4" key="1">
    <citation type="journal article" date="2011" name="Genome Res.">
        <title>Phylogeny-wide analysis of social amoeba genomes highlights ancient origins for complex intercellular communication.</title>
        <authorList>
            <person name="Heidel A.J."/>
            <person name="Lawal H.M."/>
            <person name="Felder M."/>
            <person name="Schilde C."/>
            <person name="Helps N.R."/>
            <person name="Tunggal B."/>
            <person name="Rivero F."/>
            <person name="John U."/>
            <person name="Schleicher M."/>
            <person name="Eichinger L."/>
            <person name="Platzer M."/>
            <person name="Noegel A.A."/>
            <person name="Schaap P."/>
            <person name="Gloeckner G."/>
        </authorList>
    </citation>
    <scope>NUCLEOTIDE SEQUENCE [LARGE SCALE GENOMIC DNA]</scope>
    <source>
        <strain evidence="4">SH3</strain>
    </source>
</reference>
<accession>F4PQF9</accession>
<dbReference type="GeneID" id="14874381"/>
<dbReference type="STRING" id="1054147.F4PQF9"/>
<dbReference type="Proteomes" id="UP000007797">
    <property type="component" value="Unassembled WGS sequence"/>
</dbReference>
<evidence type="ECO:0000259" key="2">
    <source>
        <dbReference type="PROSITE" id="PS50219"/>
    </source>
</evidence>
<dbReference type="Pfam" id="PF10366">
    <property type="entry name" value="Vps39_1"/>
    <property type="match status" value="1"/>
</dbReference>
<dbReference type="InterPro" id="IPR000547">
    <property type="entry name" value="Clathrin_H-chain/VPS_repeat"/>
</dbReference>
<dbReference type="AlphaFoldDB" id="F4PQF9"/>
<dbReference type="PROSITE" id="PS50219">
    <property type="entry name" value="CNH"/>
    <property type="match status" value="1"/>
</dbReference>
<evidence type="ECO:0000256" key="1">
    <source>
        <dbReference type="PROSITE-ProRule" id="PRU01006"/>
    </source>
</evidence>
<dbReference type="PANTHER" id="PTHR12894:SF33">
    <property type="entry name" value="TETRATRICOPEPTIDE-LIKE HELICAL DOMAIN-CONTAINING PROTEIN"/>
    <property type="match status" value="1"/>
</dbReference>
<dbReference type="Pfam" id="PF00780">
    <property type="entry name" value="CNH"/>
    <property type="match status" value="1"/>
</dbReference>
<dbReference type="SUPFAM" id="SSF50978">
    <property type="entry name" value="WD40 repeat-like"/>
    <property type="match status" value="1"/>
</dbReference>
<dbReference type="GO" id="GO:0016020">
    <property type="term" value="C:membrane"/>
    <property type="evidence" value="ECO:0007669"/>
    <property type="project" value="TreeGrafter"/>
</dbReference>
<dbReference type="InterPro" id="IPR032914">
    <property type="entry name" value="Vam6/VPS39/TRAP1"/>
</dbReference>
<dbReference type="GO" id="GO:0006886">
    <property type="term" value="P:intracellular protein transport"/>
    <property type="evidence" value="ECO:0007669"/>
    <property type="project" value="UniProtKB-UniRule"/>
</dbReference>